<sequence length="93" mass="10101">MSDVTRDVMVGAQRPAGGEADAELRRDAHGPVLLEAFQQELVHQELVQSGACSIRCSSNQELVQSGRLQTCPRLVSEPEEQWVSGPPRCSLTA</sequence>
<evidence type="ECO:0000313" key="2">
    <source>
        <dbReference type="EMBL" id="TNN44878.1"/>
    </source>
</evidence>
<evidence type="ECO:0000256" key="1">
    <source>
        <dbReference type="SAM" id="MobiDB-lite"/>
    </source>
</evidence>
<keyword evidence="3" id="KW-1185">Reference proteome</keyword>
<feature type="region of interest" description="Disordered" evidence="1">
    <location>
        <begin position="1"/>
        <end position="22"/>
    </location>
</feature>
<name>A0A4Z2FUG7_9TELE</name>
<gene>
    <name evidence="2" type="ORF">EYF80_044928</name>
</gene>
<reference evidence="2 3" key="1">
    <citation type="submission" date="2019-03" db="EMBL/GenBank/DDBJ databases">
        <title>First draft genome of Liparis tanakae, snailfish: a comprehensive survey of snailfish specific genes.</title>
        <authorList>
            <person name="Kim W."/>
            <person name="Song I."/>
            <person name="Jeong J.-H."/>
            <person name="Kim D."/>
            <person name="Kim S."/>
            <person name="Ryu S."/>
            <person name="Song J.Y."/>
            <person name="Lee S.K."/>
        </authorList>
    </citation>
    <scope>NUCLEOTIDE SEQUENCE [LARGE SCALE GENOMIC DNA]</scope>
    <source>
        <tissue evidence="2">Muscle</tissue>
    </source>
</reference>
<accession>A0A4Z2FUG7</accession>
<dbReference type="EMBL" id="SRLO01000879">
    <property type="protein sequence ID" value="TNN44878.1"/>
    <property type="molecule type" value="Genomic_DNA"/>
</dbReference>
<comment type="caution">
    <text evidence="2">The sequence shown here is derived from an EMBL/GenBank/DDBJ whole genome shotgun (WGS) entry which is preliminary data.</text>
</comment>
<proteinExistence type="predicted"/>
<evidence type="ECO:0000313" key="3">
    <source>
        <dbReference type="Proteomes" id="UP000314294"/>
    </source>
</evidence>
<dbReference type="AlphaFoldDB" id="A0A4Z2FUG7"/>
<protein>
    <submittedName>
        <fullName evidence="2">Uncharacterized protein</fullName>
    </submittedName>
</protein>
<organism evidence="2 3">
    <name type="scientific">Liparis tanakae</name>
    <name type="common">Tanaka's snailfish</name>
    <dbReference type="NCBI Taxonomy" id="230148"/>
    <lineage>
        <taxon>Eukaryota</taxon>
        <taxon>Metazoa</taxon>
        <taxon>Chordata</taxon>
        <taxon>Craniata</taxon>
        <taxon>Vertebrata</taxon>
        <taxon>Euteleostomi</taxon>
        <taxon>Actinopterygii</taxon>
        <taxon>Neopterygii</taxon>
        <taxon>Teleostei</taxon>
        <taxon>Neoteleostei</taxon>
        <taxon>Acanthomorphata</taxon>
        <taxon>Eupercaria</taxon>
        <taxon>Perciformes</taxon>
        <taxon>Cottioidei</taxon>
        <taxon>Cottales</taxon>
        <taxon>Liparidae</taxon>
        <taxon>Liparis</taxon>
    </lineage>
</organism>
<dbReference type="Proteomes" id="UP000314294">
    <property type="component" value="Unassembled WGS sequence"/>
</dbReference>